<name>A0ACD3AEH8_9AGAR</name>
<dbReference type="Proteomes" id="UP000308600">
    <property type="component" value="Unassembled WGS sequence"/>
</dbReference>
<accession>A0ACD3AEH8</accession>
<sequence length="490" mass="55686">MITPRFTCSQTPESLIVSVYCPSIRAVDVEINVDETLFTLHINPYFLRLDFSHPIVEDDASSARYDPSSGYLTVTLTKETTGQDFQDLDLLAKLLAPRENQMGSPLIEVVSADGSSPLPEMAAVSTPDEELVSMTRQLNLDDERQQILQAAENDWHLPQDAPEPPISLSEQKTYGFLGIHSGYFRHVSHTENEVNELGPDAETCTLSERRRRRVMHENDKWDPEYYMADFADDERIQELLHWKHPHVLDVQPFSYTESENMAMLRLPRREYLATPSHTRGLYLTLITLLFSYAYECRTTQCDPTPESSWTLGSLTPAFSALDPPTSSVRSTEKSENPFTKDELMATLVPSYRRALAFPLYRSFALAEVCQNDVACFLGKGKRLVVRCLLEMKDILDHHEVYYVYSKIWVDDFCAWAQACARWTLPVLSLSTSLELTLSPRFSDEDLISLGKRLAELRVEKESIGWGLDELEAATQGVEEREADSDDDESS</sequence>
<protein>
    <submittedName>
        <fullName evidence="1">SHQ1-domain-containing protein</fullName>
    </submittedName>
</protein>
<organism evidence="1 2">
    <name type="scientific">Pluteus cervinus</name>
    <dbReference type="NCBI Taxonomy" id="181527"/>
    <lineage>
        <taxon>Eukaryota</taxon>
        <taxon>Fungi</taxon>
        <taxon>Dikarya</taxon>
        <taxon>Basidiomycota</taxon>
        <taxon>Agaricomycotina</taxon>
        <taxon>Agaricomycetes</taxon>
        <taxon>Agaricomycetidae</taxon>
        <taxon>Agaricales</taxon>
        <taxon>Pluteineae</taxon>
        <taxon>Pluteaceae</taxon>
        <taxon>Pluteus</taxon>
    </lineage>
</organism>
<evidence type="ECO:0000313" key="2">
    <source>
        <dbReference type="Proteomes" id="UP000308600"/>
    </source>
</evidence>
<evidence type="ECO:0000313" key="1">
    <source>
        <dbReference type="EMBL" id="TFK64078.1"/>
    </source>
</evidence>
<proteinExistence type="predicted"/>
<dbReference type="EMBL" id="ML208490">
    <property type="protein sequence ID" value="TFK64078.1"/>
    <property type="molecule type" value="Genomic_DNA"/>
</dbReference>
<gene>
    <name evidence="1" type="ORF">BDN72DRAFT_901867</name>
</gene>
<reference evidence="1 2" key="1">
    <citation type="journal article" date="2019" name="Nat. Ecol. Evol.">
        <title>Megaphylogeny resolves global patterns of mushroom evolution.</title>
        <authorList>
            <person name="Varga T."/>
            <person name="Krizsan K."/>
            <person name="Foldi C."/>
            <person name="Dima B."/>
            <person name="Sanchez-Garcia M."/>
            <person name="Sanchez-Ramirez S."/>
            <person name="Szollosi G.J."/>
            <person name="Szarkandi J.G."/>
            <person name="Papp V."/>
            <person name="Albert L."/>
            <person name="Andreopoulos W."/>
            <person name="Angelini C."/>
            <person name="Antonin V."/>
            <person name="Barry K.W."/>
            <person name="Bougher N.L."/>
            <person name="Buchanan P."/>
            <person name="Buyck B."/>
            <person name="Bense V."/>
            <person name="Catcheside P."/>
            <person name="Chovatia M."/>
            <person name="Cooper J."/>
            <person name="Damon W."/>
            <person name="Desjardin D."/>
            <person name="Finy P."/>
            <person name="Geml J."/>
            <person name="Haridas S."/>
            <person name="Hughes K."/>
            <person name="Justo A."/>
            <person name="Karasinski D."/>
            <person name="Kautmanova I."/>
            <person name="Kiss B."/>
            <person name="Kocsube S."/>
            <person name="Kotiranta H."/>
            <person name="LaButti K.M."/>
            <person name="Lechner B.E."/>
            <person name="Liimatainen K."/>
            <person name="Lipzen A."/>
            <person name="Lukacs Z."/>
            <person name="Mihaltcheva S."/>
            <person name="Morgado L.N."/>
            <person name="Niskanen T."/>
            <person name="Noordeloos M.E."/>
            <person name="Ohm R.A."/>
            <person name="Ortiz-Santana B."/>
            <person name="Ovrebo C."/>
            <person name="Racz N."/>
            <person name="Riley R."/>
            <person name="Savchenko A."/>
            <person name="Shiryaev A."/>
            <person name="Soop K."/>
            <person name="Spirin V."/>
            <person name="Szebenyi C."/>
            <person name="Tomsovsky M."/>
            <person name="Tulloss R.E."/>
            <person name="Uehling J."/>
            <person name="Grigoriev I.V."/>
            <person name="Vagvolgyi C."/>
            <person name="Papp T."/>
            <person name="Martin F.M."/>
            <person name="Miettinen O."/>
            <person name="Hibbett D.S."/>
            <person name="Nagy L.G."/>
        </authorList>
    </citation>
    <scope>NUCLEOTIDE SEQUENCE [LARGE SCALE GENOMIC DNA]</scope>
    <source>
        <strain evidence="1 2">NL-1719</strain>
    </source>
</reference>
<keyword evidence="2" id="KW-1185">Reference proteome</keyword>